<comment type="caution">
    <text evidence="6">The sequence shown here is derived from an EMBL/GenBank/DDBJ whole genome shotgun (WGS) entry which is preliminary data.</text>
</comment>
<dbReference type="InterPro" id="IPR003107">
    <property type="entry name" value="HAT"/>
</dbReference>
<feature type="domain" description="Suppressor of forked" evidence="5">
    <location>
        <begin position="27"/>
        <end position="518"/>
    </location>
</feature>
<evidence type="ECO:0000256" key="1">
    <source>
        <dbReference type="ARBA" id="ARBA00022737"/>
    </source>
</evidence>
<keyword evidence="4" id="KW-0507">mRNA processing</keyword>
<evidence type="ECO:0000256" key="4">
    <source>
        <dbReference type="RuleBase" id="RU369035"/>
    </source>
</evidence>
<keyword evidence="4" id="KW-0963">Cytoplasm</keyword>
<dbReference type="InterPro" id="IPR011990">
    <property type="entry name" value="TPR-like_helical_dom_sf"/>
</dbReference>
<dbReference type="SMART" id="SM00386">
    <property type="entry name" value="HAT"/>
    <property type="match status" value="8"/>
</dbReference>
<sequence>MESQMPVQSGATGDPQSLEEVKNLYLGDDPTDYSKWMMLIESVIKTGNLEYIRDAFDSYISIFRNDGKMLRAYIEFELSKENHKKAELLFQKGLTKIYDVELWLCYLNYVKKINNVVLGGEHARNTVLRAYNFAIDNVGLDFLNSQPLWNDYFTFLTSWEPANNNEAQSKTDLTRNLIRRAISIPLKYLEDNWKLYISFENETNPATARKTINEKSPEYMKLRPLVQEVNTITKNIKPITKRVHLKKQLKYWTDWINWEKQNKLKLPPDQVEKRVNYVYRLSTEYLRFHPEVWYNYAYYLSSIKRPDAEMLEILQNGLLANPISLTLTYELSNYYERLLKLDEVKKVWQTLITNGITSYEKLTDTNKKPAMGRSITKAYSYLMKASKRISGVSEARSVFSSCRKFKGATWHIYVDYAMMEYQSNEVKIAGKAFDLGMRKFGTDFGYVDVYLNFLLSSKDFANCKKVLESSLVSLKDDDASLLKLYEKYLRIELEIGDANSIKLLEKRFLQQFPDKLPFVLAVSGFTSEGDSFNPVNLTDLYTHPFPQLSNSSKVTIVDDADYAPDAPAIQEIGVGANSQSVMPQYNRGGQQKPPFMVRDEVYNILRVLPRADYYQDLPELLNSQKVVDFFQHLEL</sequence>
<dbReference type="GO" id="GO:0003729">
    <property type="term" value="F:mRNA binding"/>
    <property type="evidence" value="ECO:0007669"/>
    <property type="project" value="TreeGrafter"/>
</dbReference>
<evidence type="ECO:0000256" key="2">
    <source>
        <dbReference type="ARBA" id="ARBA00023242"/>
    </source>
</evidence>
<evidence type="ECO:0000313" key="6">
    <source>
        <dbReference type="EMBL" id="GMG33008.1"/>
    </source>
</evidence>
<dbReference type="Pfam" id="PF05843">
    <property type="entry name" value="Suf"/>
    <property type="match status" value="1"/>
</dbReference>
<dbReference type="GO" id="GO:0180010">
    <property type="term" value="P:co-transcriptional mRNA 3'-end processing, cleavage and polyadenylation pathway"/>
    <property type="evidence" value="ECO:0007669"/>
    <property type="project" value="UniProtKB-UniRule"/>
</dbReference>
<protein>
    <recommendedName>
        <fullName evidence="3 4">mRNA 3'-end-processing protein RNA14</fullName>
    </recommendedName>
</protein>
<dbReference type="OrthoDB" id="26282at2759"/>
<dbReference type="GO" id="GO:0005737">
    <property type="term" value="C:cytoplasm"/>
    <property type="evidence" value="ECO:0007669"/>
    <property type="project" value="UniProtKB-SubCell"/>
</dbReference>
<organism evidence="6 7">
    <name type="scientific">Ambrosiozyma monospora</name>
    <name type="common">Yeast</name>
    <name type="synonym">Endomycopsis monosporus</name>
    <dbReference type="NCBI Taxonomy" id="43982"/>
    <lineage>
        <taxon>Eukaryota</taxon>
        <taxon>Fungi</taxon>
        <taxon>Dikarya</taxon>
        <taxon>Ascomycota</taxon>
        <taxon>Saccharomycotina</taxon>
        <taxon>Pichiomycetes</taxon>
        <taxon>Pichiales</taxon>
        <taxon>Pichiaceae</taxon>
        <taxon>Ambrosiozyma</taxon>
    </lineage>
</organism>
<evidence type="ECO:0000259" key="5">
    <source>
        <dbReference type="Pfam" id="PF05843"/>
    </source>
</evidence>
<dbReference type="Gene3D" id="1.25.40.1040">
    <property type="match status" value="1"/>
</dbReference>
<dbReference type="EMBL" id="BSXU01001976">
    <property type="protein sequence ID" value="GMG33008.1"/>
    <property type="molecule type" value="Genomic_DNA"/>
</dbReference>
<keyword evidence="1" id="KW-0677">Repeat</keyword>
<dbReference type="InterPro" id="IPR045243">
    <property type="entry name" value="Rna14-like"/>
</dbReference>
<evidence type="ECO:0000256" key="3">
    <source>
        <dbReference type="ARBA" id="ARBA00026188"/>
    </source>
</evidence>
<dbReference type="PANTHER" id="PTHR19980:SF0">
    <property type="entry name" value="CLEAVAGE STIMULATION FACTOR SUBUNIT 3"/>
    <property type="match status" value="1"/>
</dbReference>
<name>A0A9W7DFM8_AMBMO</name>
<reference evidence="6" key="1">
    <citation type="submission" date="2023-04" db="EMBL/GenBank/DDBJ databases">
        <title>Ambrosiozyma monospora NBRC 1965.</title>
        <authorList>
            <person name="Ichikawa N."/>
            <person name="Sato H."/>
            <person name="Tonouchi N."/>
        </authorList>
    </citation>
    <scope>NUCLEOTIDE SEQUENCE</scope>
    <source>
        <strain evidence="6">NBRC 1965</strain>
    </source>
</reference>
<accession>A0A9W7DFM8</accession>
<proteinExistence type="predicted"/>
<dbReference type="SUPFAM" id="SSF48452">
    <property type="entry name" value="TPR-like"/>
    <property type="match status" value="1"/>
</dbReference>
<keyword evidence="7" id="KW-1185">Reference proteome</keyword>
<comment type="subcellular location">
    <subcellularLocation>
        <location evidence="4">Nucleus</location>
    </subcellularLocation>
    <subcellularLocation>
        <location evidence="4">Cytoplasm</location>
    </subcellularLocation>
    <text evidence="4">Nucleus and/or cytoplasm.</text>
</comment>
<comment type="function">
    <text evidence="4">Component of the cleavage factor IA (CFIA) complex, which is involved in the endonucleolytic cleavage during polyadenylation-dependent pre-mRNA 3'-end formation.</text>
</comment>
<dbReference type="PANTHER" id="PTHR19980">
    <property type="entry name" value="RNA CLEAVAGE STIMULATION FACTOR"/>
    <property type="match status" value="1"/>
</dbReference>
<dbReference type="Proteomes" id="UP001165063">
    <property type="component" value="Unassembled WGS sequence"/>
</dbReference>
<dbReference type="InterPro" id="IPR008847">
    <property type="entry name" value="Suf"/>
</dbReference>
<evidence type="ECO:0000313" key="7">
    <source>
        <dbReference type="Proteomes" id="UP001165063"/>
    </source>
</evidence>
<gene>
    <name evidence="6" type="ORF">Amon01_000422200</name>
</gene>
<dbReference type="AlphaFoldDB" id="A0A9W7DFM8"/>
<keyword evidence="2 4" id="KW-0539">Nucleus</keyword>
<dbReference type="GO" id="GO:0005634">
    <property type="term" value="C:nucleus"/>
    <property type="evidence" value="ECO:0007669"/>
    <property type="project" value="UniProtKB-SubCell"/>
</dbReference>